<sequence length="101" mass="11339">MLSISDYLPFDVGIRDVNKHDIIFCLSPSYTPLYSRFRMHTSPRRAPPGKWEEMPYFRVAHHAGNSTPGLYREVASPYSAVGGIRTGAVTLLIGADMLQLR</sequence>
<accession>A0A183G8U1</accession>
<dbReference type="EMBL" id="UZAH01030611">
    <property type="protein sequence ID" value="VDP11119.1"/>
    <property type="molecule type" value="Genomic_DNA"/>
</dbReference>
<dbReference type="Proteomes" id="UP000050761">
    <property type="component" value="Unassembled WGS sequence"/>
</dbReference>
<reference evidence="1 2" key="1">
    <citation type="submission" date="2018-11" db="EMBL/GenBank/DDBJ databases">
        <authorList>
            <consortium name="Pathogen Informatics"/>
        </authorList>
    </citation>
    <scope>NUCLEOTIDE SEQUENCE [LARGE SCALE GENOMIC DNA]</scope>
</reference>
<gene>
    <name evidence="1" type="ORF">HPBE_LOCUS18318</name>
</gene>
<evidence type="ECO:0000313" key="3">
    <source>
        <dbReference type="WBParaSite" id="HPBE_0001831901-mRNA-1"/>
    </source>
</evidence>
<organism evidence="2 3">
    <name type="scientific">Heligmosomoides polygyrus</name>
    <name type="common">Parasitic roundworm</name>
    <dbReference type="NCBI Taxonomy" id="6339"/>
    <lineage>
        <taxon>Eukaryota</taxon>
        <taxon>Metazoa</taxon>
        <taxon>Ecdysozoa</taxon>
        <taxon>Nematoda</taxon>
        <taxon>Chromadorea</taxon>
        <taxon>Rhabditida</taxon>
        <taxon>Rhabditina</taxon>
        <taxon>Rhabditomorpha</taxon>
        <taxon>Strongyloidea</taxon>
        <taxon>Heligmosomidae</taxon>
        <taxon>Heligmosomoides</taxon>
    </lineage>
</organism>
<protein>
    <submittedName>
        <fullName evidence="1 3">Uncharacterized protein</fullName>
    </submittedName>
</protein>
<proteinExistence type="predicted"/>
<dbReference type="WBParaSite" id="HPBE_0001831901-mRNA-1">
    <property type="protein sequence ID" value="HPBE_0001831901-mRNA-1"/>
    <property type="gene ID" value="HPBE_0001831901"/>
</dbReference>
<reference evidence="3" key="2">
    <citation type="submission" date="2019-09" db="UniProtKB">
        <authorList>
            <consortium name="WormBaseParasite"/>
        </authorList>
    </citation>
    <scope>IDENTIFICATION</scope>
</reference>
<evidence type="ECO:0000313" key="2">
    <source>
        <dbReference type="Proteomes" id="UP000050761"/>
    </source>
</evidence>
<evidence type="ECO:0000313" key="1">
    <source>
        <dbReference type="EMBL" id="VDP11119.1"/>
    </source>
</evidence>
<name>A0A183G8U1_HELPZ</name>
<accession>A0A3P8EGL0</accession>
<keyword evidence="2" id="KW-1185">Reference proteome</keyword>
<dbReference type="AlphaFoldDB" id="A0A183G8U1"/>